<name>A0ABD1AB02_CARAN</name>
<dbReference type="Pfam" id="PF02535">
    <property type="entry name" value="Zip"/>
    <property type="match status" value="1"/>
</dbReference>
<evidence type="ECO:0000256" key="3">
    <source>
        <dbReference type="ARBA" id="ARBA00022989"/>
    </source>
</evidence>
<evidence type="ECO:0000256" key="4">
    <source>
        <dbReference type="ARBA" id="ARBA00023136"/>
    </source>
</evidence>
<comment type="caution">
    <text evidence="7">The sequence shown here is derived from an EMBL/GenBank/DDBJ whole genome shotgun (WGS) entry which is preliminary data.</text>
</comment>
<keyword evidence="6" id="KW-0732">Signal</keyword>
<evidence type="ECO:0000256" key="2">
    <source>
        <dbReference type="ARBA" id="ARBA00022692"/>
    </source>
</evidence>
<comment type="subcellular location">
    <subcellularLocation>
        <location evidence="1">Membrane</location>
        <topology evidence="1">Multi-pass membrane protein</topology>
    </subcellularLocation>
</comment>
<feature type="transmembrane region" description="Helical" evidence="5">
    <location>
        <begin position="55"/>
        <end position="77"/>
    </location>
</feature>
<organism evidence="7 8">
    <name type="scientific">Cardamine amara subsp. amara</name>
    <dbReference type="NCBI Taxonomy" id="228776"/>
    <lineage>
        <taxon>Eukaryota</taxon>
        <taxon>Viridiplantae</taxon>
        <taxon>Streptophyta</taxon>
        <taxon>Embryophyta</taxon>
        <taxon>Tracheophyta</taxon>
        <taxon>Spermatophyta</taxon>
        <taxon>Magnoliopsida</taxon>
        <taxon>eudicotyledons</taxon>
        <taxon>Gunneridae</taxon>
        <taxon>Pentapetalae</taxon>
        <taxon>rosids</taxon>
        <taxon>malvids</taxon>
        <taxon>Brassicales</taxon>
        <taxon>Brassicaceae</taxon>
        <taxon>Cardamineae</taxon>
        <taxon>Cardamine</taxon>
    </lineage>
</organism>
<evidence type="ECO:0000256" key="5">
    <source>
        <dbReference type="SAM" id="Phobius"/>
    </source>
</evidence>
<accession>A0ABD1AB02</accession>
<dbReference type="InterPro" id="IPR003689">
    <property type="entry name" value="ZIP"/>
</dbReference>
<feature type="transmembrane region" description="Helical" evidence="5">
    <location>
        <begin position="129"/>
        <end position="151"/>
    </location>
</feature>
<dbReference type="AlphaFoldDB" id="A0ABD1AB02"/>
<sequence>MASSKACYKLITDILLLLSLTLTSLAGNAENADVSECKSESGDSSCHNNKEAQKLKIIAIPSILAASMIGVSLPLFSRFVPALKPDQDMFVIVKALASGVILATGFMHVLPDSFDDLKSKCLSEIWRKYPFTTLIAMCSALIILMIDSFAMSAAKMRNSKRNGEVKTLDNDNLIWRNKMRSTRMRQVNLVGIESLLRCWN</sequence>
<feature type="signal peptide" evidence="6">
    <location>
        <begin position="1"/>
        <end position="26"/>
    </location>
</feature>
<feature type="transmembrane region" description="Helical" evidence="5">
    <location>
        <begin position="89"/>
        <end position="109"/>
    </location>
</feature>
<gene>
    <name evidence="7" type="ORF">V5N11_035126</name>
</gene>
<protein>
    <submittedName>
        <fullName evidence="7">Zinc transporter 7</fullName>
    </submittedName>
</protein>
<evidence type="ECO:0000313" key="8">
    <source>
        <dbReference type="Proteomes" id="UP001558713"/>
    </source>
</evidence>
<reference evidence="7 8" key="1">
    <citation type="submission" date="2024-04" db="EMBL/GenBank/DDBJ databases">
        <title>Genome assembly C_amara_ONT_v2.</title>
        <authorList>
            <person name="Yant L."/>
            <person name="Moore C."/>
            <person name="Slenker M."/>
        </authorList>
    </citation>
    <scope>NUCLEOTIDE SEQUENCE [LARGE SCALE GENOMIC DNA]</scope>
    <source>
        <tissue evidence="7">Leaf</tissue>
    </source>
</reference>
<dbReference type="EMBL" id="JBANAX010000552">
    <property type="protein sequence ID" value="KAL1203693.1"/>
    <property type="molecule type" value="Genomic_DNA"/>
</dbReference>
<dbReference type="Proteomes" id="UP001558713">
    <property type="component" value="Unassembled WGS sequence"/>
</dbReference>
<dbReference type="GO" id="GO:0016020">
    <property type="term" value="C:membrane"/>
    <property type="evidence" value="ECO:0007669"/>
    <property type="project" value="UniProtKB-SubCell"/>
</dbReference>
<feature type="chain" id="PRO_5044782642" evidence="6">
    <location>
        <begin position="27"/>
        <end position="200"/>
    </location>
</feature>
<dbReference type="PANTHER" id="PTHR11040:SF41">
    <property type="entry name" value="ZINC TRANSPORTER 7"/>
    <property type="match status" value="1"/>
</dbReference>
<proteinExistence type="predicted"/>
<evidence type="ECO:0000256" key="6">
    <source>
        <dbReference type="SAM" id="SignalP"/>
    </source>
</evidence>
<dbReference type="PANTHER" id="PTHR11040">
    <property type="entry name" value="ZINC/IRON TRANSPORTER"/>
    <property type="match status" value="1"/>
</dbReference>
<keyword evidence="8" id="KW-1185">Reference proteome</keyword>
<evidence type="ECO:0000313" key="7">
    <source>
        <dbReference type="EMBL" id="KAL1203693.1"/>
    </source>
</evidence>
<keyword evidence="4 5" id="KW-0472">Membrane</keyword>
<evidence type="ECO:0000256" key="1">
    <source>
        <dbReference type="ARBA" id="ARBA00004141"/>
    </source>
</evidence>
<keyword evidence="3 5" id="KW-1133">Transmembrane helix</keyword>
<keyword evidence="2 5" id="KW-0812">Transmembrane</keyword>